<sequence length="323" mass="36056">MSTRRNAGRRVEEALAGGNQDPPQVPAVGEQVPVNPIALTNGEVRTTLVQMGQAITIQAHAITSQTTRESAPWENLHASTMASRQRDFTRMNPSVYFRSRTNEDPQEFVEEVHKILCAMGVNEDEKADLASYQLKDVDQRGSDEQVCDGVSEDTEEEYRSFMLHDNMDLARLTVHAQQVEKSRRMKRGRVGKKRSPSDQASSRTVRRGKSGPKKSNDRIAQRDNKPCGKCGRLHGGECLVGSNACYGCSKSGHIIRDWPHMRNQAKADNQPRPNPAAAVEPLKRNMFYPLKGREEQEKSADVVTVSNPTGDTIRAEEYIEIAQ</sequence>
<name>A0ABM1GKY8_SOLPN</name>
<keyword evidence="2" id="KW-1185">Reference proteome</keyword>
<gene>
    <name evidence="3" type="primary">LOC107016703</name>
</gene>
<dbReference type="GeneID" id="107016703"/>
<reference evidence="2" key="1">
    <citation type="journal article" date="2014" name="Nat. Genet.">
        <title>The genome of the stress-tolerant wild tomato species Solanum pennellii.</title>
        <authorList>
            <person name="Bolger A."/>
            <person name="Scossa F."/>
            <person name="Bolger M.E."/>
            <person name="Lanz C."/>
            <person name="Maumus F."/>
            <person name="Tohge T."/>
            <person name="Quesneville H."/>
            <person name="Alseekh S."/>
            <person name="Sorensen I."/>
            <person name="Lichtenstein G."/>
            <person name="Fich E.A."/>
            <person name="Conte M."/>
            <person name="Keller H."/>
            <person name="Schneeberger K."/>
            <person name="Schwacke R."/>
            <person name="Ofner I."/>
            <person name="Vrebalov J."/>
            <person name="Xu Y."/>
            <person name="Osorio S."/>
            <person name="Aflitos S.A."/>
            <person name="Schijlen E."/>
            <person name="Jimenez-Gomez J.M."/>
            <person name="Ryngajllo M."/>
            <person name="Kimura S."/>
            <person name="Kumar R."/>
            <person name="Koenig D."/>
            <person name="Headland L.R."/>
            <person name="Maloof J.N."/>
            <person name="Sinha N."/>
            <person name="van Ham R.C."/>
            <person name="Lankhorst R.K."/>
            <person name="Mao L."/>
            <person name="Vogel A."/>
            <person name="Arsova B."/>
            <person name="Panstruga R."/>
            <person name="Fei Z."/>
            <person name="Rose J.K."/>
            <person name="Zamir D."/>
            <person name="Carrari F."/>
            <person name="Giovannoni J.J."/>
            <person name="Weigel D."/>
            <person name="Usadel B."/>
            <person name="Fernie A.R."/>
        </authorList>
    </citation>
    <scope>NUCLEOTIDE SEQUENCE [LARGE SCALE GENOMIC DNA]</scope>
    <source>
        <strain evidence="2">cv. LA0716</strain>
    </source>
</reference>
<feature type="region of interest" description="Disordered" evidence="1">
    <location>
        <begin position="176"/>
        <end position="226"/>
    </location>
</feature>
<feature type="region of interest" description="Disordered" evidence="1">
    <location>
        <begin position="1"/>
        <end position="26"/>
    </location>
</feature>
<evidence type="ECO:0000313" key="3">
    <source>
        <dbReference type="RefSeq" id="XP_015072581.1"/>
    </source>
</evidence>
<reference evidence="3" key="2">
    <citation type="submission" date="2025-08" db="UniProtKB">
        <authorList>
            <consortium name="RefSeq"/>
        </authorList>
    </citation>
    <scope>IDENTIFICATION</scope>
</reference>
<dbReference type="RefSeq" id="XP_015072581.1">
    <property type="nucleotide sequence ID" value="XM_015217095.1"/>
</dbReference>
<evidence type="ECO:0000313" key="2">
    <source>
        <dbReference type="Proteomes" id="UP000694930"/>
    </source>
</evidence>
<dbReference type="Proteomes" id="UP000694930">
    <property type="component" value="Chromosome 4"/>
</dbReference>
<evidence type="ECO:0000256" key="1">
    <source>
        <dbReference type="SAM" id="MobiDB-lite"/>
    </source>
</evidence>
<accession>A0ABM1GKY8</accession>
<proteinExistence type="predicted"/>
<protein>
    <submittedName>
        <fullName evidence="3">Uncharacterized protein LOC107016703</fullName>
    </submittedName>
</protein>
<feature type="compositionally biased region" description="Basic and acidic residues" evidence="1">
    <location>
        <begin position="214"/>
        <end position="226"/>
    </location>
</feature>
<feature type="compositionally biased region" description="Basic residues" evidence="1">
    <location>
        <begin position="183"/>
        <end position="194"/>
    </location>
</feature>
<organism evidence="2 3">
    <name type="scientific">Solanum pennellii</name>
    <name type="common">Tomato</name>
    <name type="synonym">Lycopersicon pennellii</name>
    <dbReference type="NCBI Taxonomy" id="28526"/>
    <lineage>
        <taxon>Eukaryota</taxon>
        <taxon>Viridiplantae</taxon>
        <taxon>Streptophyta</taxon>
        <taxon>Embryophyta</taxon>
        <taxon>Tracheophyta</taxon>
        <taxon>Spermatophyta</taxon>
        <taxon>Magnoliopsida</taxon>
        <taxon>eudicotyledons</taxon>
        <taxon>Gunneridae</taxon>
        <taxon>Pentapetalae</taxon>
        <taxon>asterids</taxon>
        <taxon>lamiids</taxon>
        <taxon>Solanales</taxon>
        <taxon>Solanaceae</taxon>
        <taxon>Solanoideae</taxon>
        <taxon>Solaneae</taxon>
        <taxon>Solanum</taxon>
        <taxon>Solanum subgen. Lycopersicon</taxon>
    </lineage>
</organism>